<proteinExistence type="predicted"/>
<evidence type="ECO:0000313" key="2">
    <source>
        <dbReference type="Proteomes" id="UP001353858"/>
    </source>
</evidence>
<sequence length="178" mass="20019">MCSSSSAHARKSMCADSEIDIMLSSKHIPRKKVYDSDEENLQIKLPSSTIRNTLVQHNLSQYPQPPNKFCNMASSLERQKPVIISDHSGEINKYLPITTDTNIQEVENIIKQSATLQEKLARDLSSEGGSNLAECVRRRMPLALTDEDYKILIRVIIESAMLMIGVPTKANLKKCFQL</sequence>
<reference evidence="2" key="1">
    <citation type="submission" date="2023-01" db="EMBL/GenBank/DDBJ databases">
        <title>Key to firefly adult light organ development and bioluminescence: homeobox transcription factors regulate luciferase expression and transportation to peroxisome.</title>
        <authorList>
            <person name="Fu X."/>
        </authorList>
    </citation>
    <scope>NUCLEOTIDE SEQUENCE [LARGE SCALE GENOMIC DNA]</scope>
</reference>
<dbReference type="AlphaFoldDB" id="A0AAN7PGE1"/>
<protein>
    <submittedName>
        <fullName evidence="1">Uncharacterized protein</fullName>
    </submittedName>
</protein>
<gene>
    <name evidence="1" type="ORF">RN001_001850</name>
</gene>
<organism evidence="1 2">
    <name type="scientific">Aquatica leii</name>
    <dbReference type="NCBI Taxonomy" id="1421715"/>
    <lineage>
        <taxon>Eukaryota</taxon>
        <taxon>Metazoa</taxon>
        <taxon>Ecdysozoa</taxon>
        <taxon>Arthropoda</taxon>
        <taxon>Hexapoda</taxon>
        <taxon>Insecta</taxon>
        <taxon>Pterygota</taxon>
        <taxon>Neoptera</taxon>
        <taxon>Endopterygota</taxon>
        <taxon>Coleoptera</taxon>
        <taxon>Polyphaga</taxon>
        <taxon>Elateriformia</taxon>
        <taxon>Elateroidea</taxon>
        <taxon>Lampyridae</taxon>
        <taxon>Luciolinae</taxon>
        <taxon>Aquatica</taxon>
    </lineage>
</organism>
<evidence type="ECO:0000313" key="1">
    <source>
        <dbReference type="EMBL" id="KAK4885579.1"/>
    </source>
</evidence>
<accession>A0AAN7PGE1</accession>
<keyword evidence="2" id="KW-1185">Reference proteome</keyword>
<dbReference type="EMBL" id="JARPUR010000001">
    <property type="protein sequence ID" value="KAK4885579.1"/>
    <property type="molecule type" value="Genomic_DNA"/>
</dbReference>
<comment type="caution">
    <text evidence="1">The sequence shown here is derived from an EMBL/GenBank/DDBJ whole genome shotgun (WGS) entry which is preliminary data.</text>
</comment>
<dbReference type="Proteomes" id="UP001353858">
    <property type="component" value="Unassembled WGS sequence"/>
</dbReference>
<name>A0AAN7PGE1_9COLE</name>